<evidence type="ECO:0000313" key="3">
    <source>
        <dbReference type="EMBL" id="OCF25076.1"/>
    </source>
</evidence>
<reference evidence="3" key="3">
    <citation type="submission" date="2014-01" db="EMBL/GenBank/DDBJ databases">
        <title>Evolution of pathogenesis and genome organization in the Tremellales.</title>
        <authorList>
            <person name="Cuomo C."/>
            <person name="Litvintseva A."/>
            <person name="Heitman J."/>
            <person name="Chen Y."/>
            <person name="Sun S."/>
            <person name="Springer D."/>
            <person name="Dromer F."/>
            <person name="Young S."/>
            <person name="Zeng Q."/>
            <person name="Chapman S."/>
            <person name="Gujja S."/>
            <person name="Saif S."/>
            <person name="Birren B."/>
        </authorList>
    </citation>
    <scope>NUCLEOTIDE SEQUENCE</scope>
    <source>
        <strain evidence="3">CBS 10118</strain>
    </source>
</reference>
<keyword evidence="5" id="KW-1185">Reference proteome</keyword>
<feature type="compositionally biased region" description="Basic and acidic residues" evidence="1">
    <location>
        <begin position="1"/>
        <end position="11"/>
    </location>
</feature>
<feature type="compositionally biased region" description="Basic residues" evidence="1">
    <location>
        <begin position="671"/>
        <end position="689"/>
    </location>
</feature>
<dbReference type="EMBL" id="CP144544">
    <property type="protein sequence ID" value="WVW83743.1"/>
    <property type="molecule type" value="Genomic_DNA"/>
</dbReference>
<feature type="region of interest" description="Disordered" evidence="1">
    <location>
        <begin position="363"/>
        <end position="434"/>
    </location>
</feature>
<feature type="compositionally biased region" description="Polar residues" evidence="1">
    <location>
        <begin position="191"/>
        <end position="204"/>
    </location>
</feature>
<dbReference type="InterPro" id="IPR004827">
    <property type="entry name" value="bZIP"/>
</dbReference>
<feature type="compositionally biased region" description="Polar residues" evidence="1">
    <location>
        <begin position="387"/>
        <end position="398"/>
    </location>
</feature>
<feature type="compositionally biased region" description="Basic and acidic residues" evidence="1">
    <location>
        <begin position="690"/>
        <end position="704"/>
    </location>
</feature>
<organism evidence="3">
    <name type="scientific">Kwoniella bestiolae CBS 10118</name>
    <dbReference type="NCBI Taxonomy" id="1296100"/>
    <lineage>
        <taxon>Eukaryota</taxon>
        <taxon>Fungi</taxon>
        <taxon>Dikarya</taxon>
        <taxon>Basidiomycota</taxon>
        <taxon>Agaricomycotina</taxon>
        <taxon>Tremellomycetes</taxon>
        <taxon>Tremellales</taxon>
        <taxon>Cryptococcaceae</taxon>
        <taxon>Kwoniella</taxon>
    </lineage>
</organism>
<feature type="domain" description="BZIP" evidence="2">
    <location>
        <begin position="726"/>
        <end position="741"/>
    </location>
</feature>
<evidence type="ECO:0000256" key="1">
    <source>
        <dbReference type="SAM" id="MobiDB-lite"/>
    </source>
</evidence>
<dbReference type="CDD" id="cd14686">
    <property type="entry name" value="bZIP"/>
    <property type="match status" value="1"/>
</dbReference>
<reference evidence="3" key="1">
    <citation type="submission" date="2013-07" db="EMBL/GenBank/DDBJ databases">
        <title>The Genome Sequence of Cryptococcus bestiolae CBS10118.</title>
        <authorList>
            <consortium name="The Broad Institute Genome Sequencing Platform"/>
            <person name="Cuomo C."/>
            <person name="Litvintseva A."/>
            <person name="Chen Y."/>
            <person name="Heitman J."/>
            <person name="Sun S."/>
            <person name="Springer D."/>
            <person name="Dromer F."/>
            <person name="Young S.K."/>
            <person name="Zeng Q."/>
            <person name="Gargeya S."/>
            <person name="Fitzgerald M."/>
            <person name="Abouelleil A."/>
            <person name="Alvarado L."/>
            <person name="Berlin A.M."/>
            <person name="Chapman S.B."/>
            <person name="Dewar J."/>
            <person name="Goldberg J."/>
            <person name="Griggs A."/>
            <person name="Gujja S."/>
            <person name="Hansen M."/>
            <person name="Howarth C."/>
            <person name="Imamovic A."/>
            <person name="Larimer J."/>
            <person name="McCowan C."/>
            <person name="Murphy C."/>
            <person name="Pearson M."/>
            <person name="Priest M."/>
            <person name="Roberts A."/>
            <person name="Saif S."/>
            <person name="Shea T."/>
            <person name="Sykes S."/>
            <person name="Wortman J."/>
            <person name="Nusbaum C."/>
            <person name="Birren B."/>
        </authorList>
    </citation>
    <scope>NUCLEOTIDE SEQUENCE [LARGE SCALE GENOMIC DNA]</scope>
    <source>
        <strain evidence="3">CBS 10118</strain>
    </source>
</reference>
<dbReference type="KEGG" id="kbi:30209285"/>
<feature type="region of interest" description="Disordered" evidence="1">
    <location>
        <begin position="1"/>
        <end position="23"/>
    </location>
</feature>
<evidence type="ECO:0000259" key="2">
    <source>
        <dbReference type="PROSITE" id="PS00036"/>
    </source>
</evidence>
<name>A0A1B9G229_9TREE</name>
<dbReference type="Proteomes" id="UP000092730">
    <property type="component" value="Chromosome 4"/>
</dbReference>
<accession>A0A1B9G229</accession>
<dbReference type="GeneID" id="30209285"/>
<evidence type="ECO:0000313" key="5">
    <source>
        <dbReference type="Proteomes" id="UP000092730"/>
    </source>
</evidence>
<feature type="compositionally biased region" description="Low complexity" evidence="1">
    <location>
        <begin position="561"/>
        <end position="575"/>
    </location>
</feature>
<reference evidence="4" key="4">
    <citation type="submission" date="2024-02" db="EMBL/GenBank/DDBJ databases">
        <title>Comparative genomics of Cryptococcus and Kwoniella reveals pathogenesis evolution and contrasting modes of karyotype evolution via chromosome fusion or intercentromeric recombination.</title>
        <authorList>
            <person name="Coelho M.A."/>
            <person name="David-Palma M."/>
            <person name="Shea T."/>
            <person name="Bowers K."/>
            <person name="McGinley-Smith S."/>
            <person name="Mohammad A.W."/>
            <person name="Gnirke A."/>
            <person name="Yurkov A.M."/>
            <person name="Nowrousian M."/>
            <person name="Sun S."/>
            <person name="Cuomo C.A."/>
            <person name="Heitman J."/>
        </authorList>
    </citation>
    <scope>NUCLEOTIDE SEQUENCE</scope>
    <source>
        <strain evidence="4">CBS 10118</strain>
    </source>
</reference>
<feature type="region of interest" description="Disordered" evidence="1">
    <location>
        <begin position="531"/>
        <end position="739"/>
    </location>
</feature>
<feature type="compositionally biased region" description="Low complexity" evidence="1">
    <location>
        <begin position="624"/>
        <end position="642"/>
    </location>
</feature>
<feature type="compositionally biased region" description="Low complexity" evidence="1">
    <location>
        <begin position="653"/>
        <end position="663"/>
    </location>
</feature>
<proteinExistence type="predicted"/>
<gene>
    <name evidence="3" type="ORF">I302_04886</name>
    <name evidence="4" type="ORF">I302_105764</name>
</gene>
<dbReference type="PROSITE" id="PS00036">
    <property type="entry name" value="BZIP_BASIC"/>
    <property type="match status" value="1"/>
</dbReference>
<dbReference type="EMBL" id="KI894021">
    <property type="protein sequence ID" value="OCF25076.1"/>
    <property type="molecule type" value="Genomic_DNA"/>
</dbReference>
<dbReference type="STRING" id="1296100.A0A1B9G229"/>
<evidence type="ECO:0000313" key="4">
    <source>
        <dbReference type="EMBL" id="WVW83743.1"/>
    </source>
</evidence>
<feature type="compositionally biased region" description="Basic and acidic residues" evidence="1">
    <location>
        <begin position="586"/>
        <end position="599"/>
    </location>
</feature>
<dbReference type="VEuPathDB" id="FungiDB:I302_04886"/>
<feature type="compositionally biased region" description="Basic residues" evidence="1">
    <location>
        <begin position="155"/>
        <end position="165"/>
    </location>
</feature>
<dbReference type="GO" id="GO:0003700">
    <property type="term" value="F:DNA-binding transcription factor activity"/>
    <property type="evidence" value="ECO:0007669"/>
    <property type="project" value="InterPro"/>
</dbReference>
<feature type="compositionally biased region" description="Low complexity" evidence="1">
    <location>
        <begin position="84"/>
        <end position="94"/>
    </location>
</feature>
<dbReference type="RefSeq" id="XP_019046146.1">
    <property type="nucleotide sequence ID" value="XM_019191516.1"/>
</dbReference>
<feature type="compositionally biased region" description="Polar residues" evidence="1">
    <location>
        <begin position="116"/>
        <end position="141"/>
    </location>
</feature>
<feature type="compositionally biased region" description="Basic and acidic residues" evidence="1">
    <location>
        <begin position="419"/>
        <end position="428"/>
    </location>
</feature>
<dbReference type="PROSITE" id="PS51257">
    <property type="entry name" value="PROKAR_LIPOPROTEIN"/>
    <property type="match status" value="1"/>
</dbReference>
<sequence>MTRPIRDERRLAPLPSINPTSQTNLSLSCLADAALADALGSTPITSPHPKASFTLPPISALIAPLPTHPATNPEPSGAKPFLPSSGSTASSFVSTHTPGARSVSSNLTPAVGTDQPVINDTTGWSTSRSGDVYPSNNAHMTSSAPFPPPPTSQRPSRKEKQKKSTQSHARAATTSSTFQLEYNVRPYHRAINTTATTAPSSRQSAPAHPPTRTQPARSSKSKLPHPLQGLSLDKTYPERKVEDWHNDAQNLLRPPRPRPIAIATNSINHHTAAQSLSTPHNITPTTIKKIHPPVESWDQYALPQMPGEQPYLPQTQPIPVPLYPRPPPRRHQSSSSLSVTSWHSSIVSARPGPRSYTFVAEDPETFTRSRHRAPPTSITSRPGPYTMQRSQSAHTTNIVHPHPRRPFGKTLSEPNSPKAKKEASEEGKIGGNLPTPVTASMASRWSTHNSPTGIPAQLEAHSASTVTFQQEVLDLPQVQTPTPPLQEAVPSQRSPSVVLMDIDHQSRSPSLPPTRDITPIDQEMRNQTLSPAHLTTSPGAWSHSHQSEHSHSIEQPELEAGESSFSESESEPASSDNHDDGEDDEHGNGMHEQDDDHSNDGAVRLRSAKGSSSTNRDHRSIPNASSIVSTTSSIRARSSSHSTQTSEMIKYEASSSSPSSATSCFVPGKLAPKKPRTRSKAKTKAKGKAKKNEVKGKGRSKKDGSSVSGNSNGSTIMNGQRRNGERRREQNAVAQKRFRWKKKQMAAKMEADLESATALASSLQKQVAEKDSLVNKLKGEVGSLKRKLKTLEA</sequence>
<dbReference type="AlphaFoldDB" id="A0A1B9G229"/>
<feature type="compositionally biased region" description="Basic and acidic residues" evidence="1">
    <location>
        <begin position="545"/>
        <end position="554"/>
    </location>
</feature>
<feature type="region of interest" description="Disordered" evidence="1">
    <location>
        <begin position="64"/>
        <end position="233"/>
    </location>
</feature>
<reference evidence="4" key="2">
    <citation type="submission" date="2013-07" db="EMBL/GenBank/DDBJ databases">
        <authorList>
            <consortium name="The Broad Institute Genome Sequencing Platform"/>
            <person name="Cuomo C."/>
            <person name="Litvintseva A."/>
            <person name="Chen Y."/>
            <person name="Heitman J."/>
            <person name="Sun S."/>
            <person name="Springer D."/>
            <person name="Dromer F."/>
            <person name="Young S.K."/>
            <person name="Zeng Q."/>
            <person name="Gargeya S."/>
            <person name="Fitzgerald M."/>
            <person name="Abouelleil A."/>
            <person name="Alvarado L."/>
            <person name="Berlin A.M."/>
            <person name="Chapman S.B."/>
            <person name="Dewar J."/>
            <person name="Goldberg J."/>
            <person name="Griggs A."/>
            <person name="Gujja S."/>
            <person name="Hansen M."/>
            <person name="Howarth C."/>
            <person name="Imamovic A."/>
            <person name="Larimer J."/>
            <person name="McCowan C."/>
            <person name="Murphy C."/>
            <person name="Pearson M."/>
            <person name="Priest M."/>
            <person name="Roberts A."/>
            <person name="Saif S."/>
            <person name="Shea T."/>
            <person name="Sykes S."/>
            <person name="Wortman J."/>
            <person name="Nusbaum C."/>
            <person name="Birren B."/>
        </authorList>
    </citation>
    <scope>NUCLEOTIDE SEQUENCE</scope>
    <source>
        <strain evidence="4">CBS 10118</strain>
    </source>
</reference>
<feature type="compositionally biased region" description="Low complexity" evidence="1">
    <location>
        <begin position="705"/>
        <end position="721"/>
    </location>
</feature>
<protein>
    <recommendedName>
        <fullName evidence="2">BZIP domain-containing protein</fullName>
    </recommendedName>
</protein>
<dbReference type="OrthoDB" id="2597011at2759"/>
<feature type="compositionally biased region" description="Polar residues" evidence="1">
    <location>
        <begin position="166"/>
        <end position="180"/>
    </location>
</feature>